<dbReference type="Gene3D" id="3.40.50.300">
    <property type="entry name" value="P-loop containing nucleotide triphosphate hydrolases"/>
    <property type="match status" value="2"/>
</dbReference>
<dbReference type="EMBL" id="JGVR01000017">
    <property type="protein sequence ID" value="KEZ18281.1"/>
    <property type="molecule type" value="Genomic_DNA"/>
</dbReference>
<evidence type="ECO:0000313" key="3">
    <source>
        <dbReference type="Proteomes" id="UP000028534"/>
    </source>
</evidence>
<evidence type="ECO:0000256" key="1">
    <source>
        <dbReference type="SAM" id="Coils"/>
    </source>
</evidence>
<comment type="caution">
    <text evidence="2">The sequence shown here is derived from an EMBL/GenBank/DDBJ whole genome shotgun (WGS) entry which is preliminary data.</text>
</comment>
<dbReference type="PATRIC" id="fig|13690.10.peg.2912"/>
<accession>A0A084EJY9</accession>
<dbReference type="Pfam" id="PF13558">
    <property type="entry name" value="SbcC_Walker_B"/>
    <property type="match status" value="1"/>
</dbReference>
<feature type="coiled-coil region" evidence="1">
    <location>
        <begin position="857"/>
        <end position="907"/>
    </location>
</feature>
<gene>
    <name evidence="2" type="ORF">CP98_02835</name>
</gene>
<feature type="coiled-coil region" evidence="1">
    <location>
        <begin position="680"/>
        <end position="736"/>
    </location>
</feature>
<feature type="coiled-coil region" evidence="1">
    <location>
        <begin position="438"/>
        <end position="465"/>
    </location>
</feature>
<dbReference type="Proteomes" id="UP000028534">
    <property type="component" value="Unassembled WGS sequence"/>
</dbReference>
<sequence>MMQLAHIALVQWHLFGREDLAVGGDTAVLGQNRSGKSTLIDLIQAVMTGGSRRWYQFNRSAGETGSRKSERTLRGYCLGQLNEHEFLRQESVTHIVLTFDDPDGLRPPVSVGLCVEASAIEDAQVVGRYIAPGVRVDTDLLIEHLDGGQQRSAPWSLVRERLEQACAAAGTQLIRPDGPRNHIREYMRQLFTGRRHSDPDRFIRAFVMALSFEDMRSVEGFVHNFLLARNDIDIGELREGIQRYRDIQKDVHELERRLDALRALAELVSRFVTLLEREDVARGTARLAAMIEAGAALIANLRERRDTLAELDDIQHDIGRCDAEIAALGDRQDSLLAQSVAEGAAGKRAVVASELKAVDLARTGVVQRLEARFRAAALGASLLDHRERLAPLKLGALFQALEALRQQSDGLEPPTWPRDPLAMEELIASARRSAIDSIAKIQERRDQAIAQRRGLQDELADLVARRDKARAGQVSLDDRTIRLMAALERENMRPRTLCQVAEIVDPQWREAAEALLGRDREAILVDPEHASRAVEIVRANRDGFRGCRVINSRRLAEQPPGFDTDSLATVFASDDPLAIAFLRFRTGQVRLAGTQAELLAGGRAIMRDGAYNSGIVVEVLRTRDLKIGRAAAPLMEAELLARIEDRQALIAVHAESERFHDDIHRKLLPLMADVDPADRLDLLVAAIDQHEESRTELQHRLDKIAMTVDPAIQHNLDKVKLQLRSATEEKEELIGRRGQLGQARIEIQRRLDAGDAQPGSWLCLRSRRALFKDRVRSSASLSILREAYRQQRGRPLPRLVQEMMKRADEARDAYQALQGEIRETLGHYRADFDNSAPIALPGAIATEVKPWLAANIAALEENELIQYRRQADEAAEQIGQLFRTAFIHELNARFNDLRSELDNLTRALRMRPLHGEIYTLHARPKEEFAALHRLARESEHDELTFDALFGRAAPRDAEHAQALAEVERLLSDESLDFSAYQDYRNYFTFDLRMEDVNKGRTTSYDKRKGTASGAERQVPYYVVIGAALASIYHGARRQYERAELGLGLAVFDEAFSKMDGPNQRTLLEFYDDIGLQVVIAAPSEKRAVVYENLDSVIDVFRHGDNASAEAVRIKPHARTQMRAANPQHLDDAALAERLDLFALDSAE</sequence>
<dbReference type="STRING" id="13690.AX777_01045"/>
<feature type="coiled-coil region" evidence="1">
    <location>
        <begin position="237"/>
        <end position="264"/>
    </location>
</feature>
<organism evidence="2 3">
    <name type="scientific">Sphingobium yanoikuyae</name>
    <name type="common">Sphingomonas yanoikuyae</name>
    <dbReference type="NCBI Taxonomy" id="13690"/>
    <lineage>
        <taxon>Bacteria</taxon>
        <taxon>Pseudomonadati</taxon>
        <taxon>Pseudomonadota</taxon>
        <taxon>Alphaproteobacteria</taxon>
        <taxon>Sphingomonadales</taxon>
        <taxon>Sphingomonadaceae</taxon>
        <taxon>Sphingobium</taxon>
    </lineage>
</organism>
<dbReference type="PANTHER" id="PTHR32182:SF0">
    <property type="entry name" value="DNA REPLICATION AND REPAIR PROTEIN RECF"/>
    <property type="match status" value="1"/>
</dbReference>
<keyword evidence="1" id="KW-0175">Coiled coil</keyword>
<dbReference type="InterPro" id="IPR027417">
    <property type="entry name" value="P-loop_NTPase"/>
</dbReference>
<dbReference type="GO" id="GO:0000731">
    <property type="term" value="P:DNA synthesis involved in DNA repair"/>
    <property type="evidence" value="ECO:0007669"/>
    <property type="project" value="TreeGrafter"/>
</dbReference>
<dbReference type="RefSeq" id="WP_037520294.1">
    <property type="nucleotide sequence ID" value="NZ_JGVR01000017.1"/>
</dbReference>
<dbReference type="GO" id="GO:0006302">
    <property type="term" value="P:double-strand break repair"/>
    <property type="evidence" value="ECO:0007669"/>
    <property type="project" value="TreeGrafter"/>
</dbReference>
<dbReference type="SUPFAM" id="SSF52540">
    <property type="entry name" value="P-loop containing nucleoside triphosphate hydrolases"/>
    <property type="match status" value="1"/>
</dbReference>
<protein>
    <submittedName>
        <fullName evidence="2">ATPase involved in DNA repair</fullName>
    </submittedName>
</protein>
<dbReference type="Pfam" id="PF13555">
    <property type="entry name" value="AAA_29"/>
    <property type="match status" value="1"/>
</dbReference>
<dbReference type="eggNOG" id="COG1196">
    <property type="taxonomic scope" value="Bacteria"/>
</dbReference>
<name>A0A084EJY9_SPHYA</name>
<dbReference type="AlphaFoldDB" id="A0A084EJY9"/>
<reference evidence="2 3" key="1">
    <citation type="submission" date="2014-03" db="EMBL/GenBank/DDBJ databases">
        <title>Genome sequence of Sphingobium yanoikuyae B1.</title>
        <authorList>
            <person name="Gan H.M."/>
            <person name="Gan H.Y."/>
            <person name="Savka M.A."/>
        </authorList>
    </citation>
    <scope>NUCLEOTIDE SEQUENCE [LARGE SCALE GENOMIC DNA]</scope>
    <source>
        <strain evidence="2 3">B1</strain>
    </source>
</reference>
<dbReference type="PANTHER" id="PTHR32182">
    <property type="entry name" value="DNA REPLICATION AND REPAIR PROTEIN RECF"/>
    <property type="match status" value="1"/>
</dbReference>
<proteinExistence type="predicted"/>
<evidence type="ECO:0000313" key="2">
    <source>
        <dbReference type="EMBL" id="KEZ18281.1"/>
    </source>
</evidence>